<keyword evidence="3 7" id="KW-1134">Transmembrane beta strand</keyword>
<keyword evidence="2 7" id="KW-0813">Transport</keyword>
<feature type="chain" id="PRO_5040838043" evidence="9">
    <location>
        <begin position="32"/>
        <end position="971"/>
    </location>
</feature>
<dbReference type="PANTHER" id="PTHR30069:SF46">
    <property type="entry name" value="OAR PROTEIN"/>
    <property type="match status" value="1"/>
</dbReference>
<gene>
    <name evidence="12" type="ORF">OD750_001865</name>
</gene>
<dbReference type="PANTHER" id="PTHR30069">
    <property type="entry name" value="TONB-DEPENDENT OUTER MEMBRANE RECEPTOR"/>
    <property type="match status" value="1"/>
</dbReference>
<dbReference type="Gene3D" id="2.170.130.10">
    <property type="entry name" value="TonB-dependent receptor, plug domain"/>
    <property type="match status" value="1"/>
</dbReference>
<reference evidence="12" key="1">
    <citation type="submission" date="2023-02" db="EMBL/GenBank/DDBJ databases">
        <title>Tahibacter soli sp. nov. isolated from soil.</title>
        <authorList>
            <person name="Baek J.H."/>
            <person name="Lee J.K."/>
            <person name="Choi D.G."/>
            <person name="Jeon C.O."/>
        </authorList>
    </citation>
    <scope>NUCLEOTIDE SEQUENCE</scope>
    <source>
        <strain evidence="12">BL</strain>
    </source>
</reference>
<evidence type="ECO:0000256" key="8">
    <source>
        <dbReference type="PROSITE-ProRule" id="PRU10143"/>
    </source>
</evidence>
<evidence type="ECO:0000256" key="7">
    <source>
        <dbReference type="PROSITE-ProRule" id="PRU01360"/>
    </source>
</evidence>
<keyword evidence="9" id="KW-0732">Signal</keyword>
<dbReference type="SUPFAM" id="SSF56935">
    <property type="entry name" value="Porins"/>
    <property type="match status" value="1"/>
</dbReference>
<accession>A0A9X3YG14</accession>
<evidence type="ECO:0000313" key="12">
    <source>
        <dbReference type="EMBL" id="MDC8011287.1"/>
    </source>
</evidence>
<protein>
    <submittedName>
        <fullName evidence="12">TonB-dependent receptor</fullName>
    </submittedName>
</protein>
<dbReference type="PROSITE" id="PS00430">
    <property type="entry name" value="TONB_DEPENDENT_REC_1"/>
    <property type="match status" value="1"/>
</dbReference>
<evidence type="ECO:0000256" key="2">
    <source>
        <dbReference type="ARBA" id="ARBA00022448"/>
    </source>
</evidence>
<evidence type="ECO:0000256" key="3">
    <source>
        <dbReference type="ARBA" id="ARBA00022452"/>
    </source>
</evidence>
<dbReference type="InterPro" id="IPR037066">
    <property type="entry name" value="Plug_dom_sf"/>
</dbReference>
<dbReference type="Pfam" id="PF07715">
    <property type="entry name" value="Plug"/>
    <property type="match status" value="1"/>
</dbReference>
<sequence>MRNYNTSRRPRVRRTLLALALGFALAQPTFAQTSAGSIFGQASGKVTIENLDTGFTREVEADAQGRFRVTALPTGKYKVSSGGNEKTVTVNAGVGSEVQFANDAATLDSIVVTGSAVNPIDVSSVESVTVLTAEQVNTLPVARDVTSVALLAPGTTKGDAAFGNLASFGGSSVAENAYFVNGFNVTNIFKGVAYAQLPFEAIAETQVKTGGYGAEFGRSTGGVVNIVTKRGSNEWKAGGSLYFAPDSLLSDNPNIYDRDGELYNRNDNESNTALTYAGYVSGPIVKDKLFFYALYQERSADTDRSLSRSFGQYYKYEDKDPLWLTKFDWNLTDNQILEFTGFSDKRTSDVEVLNHDDFQGAGTPRGNLRLKEGGDNYIAKYTGYFGDDFTLSALYGYGKYQRYGAGTGATGGNCPLVIDQRTGVDHVSGCWVDDDGLAERLDSGDRRRQFRVDGEWVLGDHSIGFGYDSEDWNTVGGQEYVGGIYYRYNDATPGGVAPNGAPIPDGVTQIVRRRFTQNGGSVDIKQGALYVQDDWKVNDNLLVYAGLRNEAFDNKNPAGQTFAKLSTQIAPRLGFSWDTNGDSTRKVFGSAGRYHLPIAANTNVRASGSETGWNEYYTFTGIDPVTGVPIIGQQLGDRVYTSNGVVPNPRSVADRNLKAMYQDELILGFQQQLANNWSVGVRAIHRNLGSAIDDFCSKLPFARWADRNNVEYSAVNVPGCVVFNPGEDVSVDVDIDNDGDLDRVDLSAADLRFDKAKRKYNALEVFFERGWDDKWFLQGSYTWGHSYGNTEGYVKSDIGQDDAGVTQDFDFPQLMNGAYGNLPNDRRHTFKVFGAYKPAEEWTIGGNFLLQSGRPKNCLGYYPDLDDPDLEPAAASYEAAFFYCNGKLTPRGSIGTTPWITNFDVNLEYRPRFADGRLALKLDVFNLFNRHTVTSVNDTGEDAPGQISSTYGVPLSFQAPRSARFSVRYDF</sequence>
<dbReference type="GO" id="GO:0009279">
    <property type="term" value="C:cell outer membrane"/>
    <property type="evidence" value="ECO:0007669"/>
    <property type="project" value="UniProtKB-SubCell"/>
</dbReference>
<dbReference type="GO" id="GO:0044718">
    <property type="term" value="P:siderophore transmembrane transport"/>
    <property type="evidence" value="ECO:0007669"/>
    <property type="project" value="TreeGrafter"/>
</dbReference>
<organism evidence="12 13">
    <name type="scientific">Tahibacter soli</name>
    <dbReference type="NCBI Taxonomy" id="2983605"/>
    <lineage>
        <taxon>Bacteria</taxon>
        <taxon>Pseudomonadati</taxon>
        <taxon>Pseudomonadota</taxon>
        <taxon>Gammaproteobacteria</taxon>
        <taxon>Lysobacterales</taxon>
        <taxon>Rhodanobacteraceae</taxon>
        <taxon>Tahibacter</taxon>
    </lineage>
</organism>
<evidence type="ECO:0000256" key="4">
    <source>
        <dbReference type="ARBA" id="ARBA00022692"/>
    </source>
</evidence>
<evidence type="ECO:0000259" key="10">
    <source>
        <dbReference type="Pfam" id="PF07715"/>
    </source>
</evidence>
<dbReference type="Gene3D" id="2.40.170.20">
    <property type="entry name" value="TonB-dependent receptor, beta-barrel domain"/>
    <property type="match status" value="1"/>
</dbReference>
<feature type="domain" description="TonB-dependent transporter Oar-like beta-barrel" evidence="11">
    <location>
        <begin position="561"/>
        <end position="953"/>
    </location>
</feature>
<comment type="caution">
    <text evidence="12">The sequence shown here is derived from an EMBL/GenBank/DDBJ whole genome shotgun (WGS) entry which is preliminary data.</text>
</comment>
<dbReference type="Proteomes" id="UP001139971">
    <property type="component" value="Unassembled WGS sequence"/>
</dbReference>
<evidence type="ECO:0000313" key="13">
    <source>
        <dbReference type="Proteomes" id="UP001139971"/>
    </source>
</evidence>
<dbReference type="InterPro" id="IPR039426">
    <property type="entry name" value="TonB-dep_rcpt-like"/>
</dbReference>
<keyword evidence="13" id="KW-1185">Reference proteome</keyword>
<dbReference type="InterPro" id="IPR012910">
    <property type="entry name" value="Plug_dom"/>
</dbReference>
<dbReference type="InterPro" id="IPR057601">
    <property type="entry name" value="Oar-like_b-barrel"/>
</dbReference>
<evidence type="ECO:0000256" key="1">
    <source>
        <dbReference type="ARBA" id="ARBA00004571"/>
    </source>
</evidence>
<evidence type="ECO:0000256" key="5">
    <source>
        <dbReference type="ARBA" id="ARBA00023136"/>
    </source>
</evidence>
<feature type="domain" description="TonB-dependent receptor plug" evidence="10">
    <location>
        <begin position="125"/>
        <end position="223"/>
    </location>
</feature>
<keyword evidence="5 7" id="KW-0472">Membrane</keyword>
<comment type="similarity">
    <text evidence="7">Belongs to the TonB-dependent receptor family.</text>
</comment>
<dbReference type="PROSITE" id="PS52016">
    <property type="entry name" value="TONB_DEPENDENT_REC_3"/>
    <property type="match status" value="1"/>
</dbReference>
<dbReference type="InterPro" id="IPR018247">
    <property type="entry name" value="EF_Hand_1_Ca_BS"/>
</dbReference>
<keyword evidence="8" id="KW-0798">TonB box</keyword>
<dbReference type="InterPro" id="IPR036942">
    <property type="entry name" value="Beta-barrel_TonB_sf"/>
</dbReference>
<dbReference type="GO" id="GO:0015344">
    <property type="term" value="F:siderophore uptake transmembrane transporter activity"/>
    <property type="evidence" value="ECO:0007669"/>
    <property type="project" value="TreeGrafter"/>
</dbReference>
<dbReference type="EMBL" id="JAOVZO020000001">
    <property type="protein sequence ID" value="MDC8011287.1"/>
    <property type="molecule type" value="Genomic_DNA"/>
</dbReference>
<feature type="signal peptide" evidence="9">
    <location>
        <begin position="1"/>
        <end position="31"/>
    </location>
</feature>
<evidence type="ECO:0000256" key="9">
    <source>
        <dbReference type="SAM" id="SignalP"/>
    </source>
</evidence>
<keyword evidence="6 7" id="KW-0998">Cell outer membrane</keyword>
<dbReference type="RefSeq" id="WP_263543691.1">
    <property type="nucleotide sequence ID" value="NZ_JAOVZO020000001.1"/>
</dbReference>
<dbReference type="InterPro" id="IPR010916">
    <property type="entry name" value="TonB_box_CS"/>
</dbReference>
<dbReference type="Pfam" id="PF25183">
    <property type="entry name" value="OMP_b-brl_4"/>
    <property type="match status" value="2"/>
</dbReference>
<proteinExistence type="inferred from homology"/>
<dbReference type="AlphaFoldDB" id="A0A9X3YG14"/>
<keyword evidence="12" id="KW-0675">Receptor</keyword>
<feature type="short sequence motif" description="TonB box" evidence="8">
    <location>
        <begin position="109"/>
        <end position="115"/>
    </location>
</feature>
<name>A0A9X3YG14_9GAMM</name>
<feature type="domain" description="TonB-dependent transporter Oar-like beta-barrel" evidence="11">
    <location>
        <begin position="318"/>
        <end position="555"/>
    </location>
</feature>
<evidence type="ECO:0000256" key="6">
    <source>
        <dbReference type="ARBA" id="ARBA00023237"/>
    </source>
</evidence>
<keyword evidence="4 7" id="KW-0812">Transmembrane</keyword>
<comment type="subcellular location">
    <subcellularLocation>
        <location evidence="1 7">Cell outer membrane</location>
        <topology evidence="1 7">Multi-pass membrane protein</topology>
    </subcellularLocation>
</comment>
<evidence type="ECO:0000259" key="11">
    <source>
        <dbReference type="Pfam" id="PF25183"/>
    </source>
</evidence>
<dbReference type="PROSITE" id="PS00018">
    <property type="entry name" value="EF_HAND_1"/>
    <property type="match status" value="1"/>
</dbReference>